<sequence length="329" mass="35511">MPKPYSTLSAAFPPSPTFTNAHLPSLKNRVYIITGAASGVGLALAQMLYLAGGTVYIAARSVARCQEGVDKILKQTSGQKGGVLKMMVVDLADLRTIRGAVDKFLAEEERLDVLFNNAGVMTPPKGSKDALGHDLEIGTNCLGPHLLTSLLEPILLNTAMMPGMSAGSVRVVWVVTYLGASPLEGGMRLDGKGEPVYLNKFMENYFQSKVGCTWLTDYYAKRLGPKGVMSVSIHPGLMKTDLQRHVSALMRLAMNLFLKGTDYGAYSELYAGFSPEVTMEHNGAHLLAWGRLSALPPHATEGLKSKNEGGNGNAELFVNWCNNEVALYK</sequence>
<organism evidence="5 6">
    <name type="scientific">Glarea lozoyensis (strain ATCC 20868 / MF5171)</name>
    <dbReference type="NCBI Taxonomy" id="1116229"/>
    <lineage>
        <taxon>Eukaryota</taxon>
        <taxon>Fungi</taxon>
        <taxon>Dikarya</taxon>
        <taxon>Ascomycota</taxon>
        <taxon>Pezizomycotina</taxon>
        <taxon>Leotiomycetes</taxon>
        <taxon>Helotiales</taxon>
        <taxon>Helotiaceae</taxon>
        <taxon>Glarea</taxon>
    </lineage>
</organism>
<dbReference type="Proteomes" id="UP000016922">
    <property type="component" value="Unassembled WGS sequence"/>
</dbReference>
<evidence type="ECO:0000256" key="3">
    <source>
        <dbReference type="ARBA" id="ARBA00023002"/>
    </source>
</evidence>
<feature type="transmembrane region" description="Helical" evidence="4">
    <location>
        <begin position="30"/>
        <end position="51"/>
    </location>
</feature>
<keyword evidence="4" id="KW-0472">Membrane</keyword>
<dbReference type="Pfam" id="PF00106">
    <property type="entry name" value="adh_short"/>
    <property type="match status" value="1"/>
</dbReference>
<keyword evidence="4" id="KW-1133">Transmembrane helix</keyword>
<dbReference type="eggNOG" id="KOG1208">
    <property type="taxonomic scope" value="Eukaryota"/>
</dbReference>
<keyword evidence="2" id="KW-0521">NADP</keyword>
<dbReference type="HOGENOM" id="CLU_010194_44_6_1"/>
<dbReference type="OrthoDB" id="191139at2759"/>
<comment type="similarity">
    <text evidence="1">Belongs to the short-chain dehydrogenases/reductases (SDR) family.</text>
</comment>
<name>S3CHW3_GLAL2</name>
<dbReference type="GeneID" id="19470471"/>
<proteinExistence type="inferred from homology"/>
<reference evidence="5 6" key="1">
    <citation type="journal article" date="2013" name="BMC Genomics">
        <title>Genomics-driven discovery of the pneumocandin biosynthetic gene cluster in the fungus Glarea lozoyensis.</title>
        <authorList>
            <person name="Chen L."/>
            <person name="Yue Q."/>
            <person name="Zhang X."/>
            <person name="Xiang M."/>
            <person name="Wang C."/>
            <person name="Li S."/>
            <person name="Che Y."/>
            <person name="Ortiz-Lopez F.J."/>
            <person name="Bills G.F."/>
            <person name="Liu X."/>
            <person name="An Z."/>
        </authorList>
    </citation>
    <scope>NUCLEOTIDE SEQUENCE [LARGE SCALE GENOMIC DNA]</scope>
    <source>
        <strain evidence="6">ATCC 20868 / MF5171</strain>
    </source>
</reference>
<dbReference type="OMA" id="LEMGTNC"/>
<dbReference type="AlphaFoldDB" id="S3CHW3"/>
<dbReference type="RefSeq" id="XP_008087764.1">
    <property type="nucleotide sequence ID" value="XM_008089573.1"/>
</dbReference>
<accession>S3CHW3</accession>
<dbReference type="InterPro" id="IPR002347">
    <property type="entry name" value="SDR_fam"/>
</dbReference>
<keyword evidence="6" id="KW-1185">Reference proteome</keyword>
<evidence type="ECO:0000313" key="6">
    <source>
        <dbReference type="Proteomes" id="UP000016922"/>
    </source>
</evidence>
<dbReference type="SUPFAM" id="SSF51735">
    <property type="entry name" value="NAD(P)-binding Rossmann-fold domains"/>
    <property type="match status" value="1"/>
</dbReference>
<dbReference type="EMBL" id="KE145372">
    <property type="protein sequence ID" value="EPE24849.1"/>
    <property type="molecule type" value="Genomic_DNA"/>
</dbReference>
<dbReference type="KEGG" id="glz:GLAREA_11430"/>
<evidence type="ECO:0000256" key="4">
    <source>
        <dbReference type="SAM" id="Phobius"/>
    </source>
</evidence>
<gene>
    <name evidence="5" type="ORF">GLAREA_11430</name>
</gene>
<dbReference type="PANTHER" id="PTHR24320:SF236">
    <property type="entry name" value="SHORT-CHAIN DEHYDROGENASE-RELATED"/>
    <property type="match status" value="1"/>
</dbReference>
<evidence type="ECO:0000256" key="2">
    <source>
        <dbReference type="ARBA" id="ARBA00022857"/>
    </source>
</evidence>
<dbReference type="Gene3D" id="3.40.50.720">
    <property type="entry name" value="NAD(P)-binding Rossmann-like Domain"/>
    <property type="match status" value="1"/>
</dbReference>
<keyword evidence="3" id="KW-0560">Oxidoreductase</keyword>
<keyword evidence="4" id="KW-0812">Transmembrane</keyword>
<evidence type="ECO:0000313" key="5">
    <source>
        <dbReference type="EMBL" id="EPE24849.1"/>
    </source>
</evidence>
<dbReference type="PRINTS" id="PR00081">
    <property type="entry name" value="GDHRDH"/>
</dbReference>
<dbReference type="InterPro" id="IPR036291">
    <property type="entry name" value="NAD(P)-bd_dom_sf"/>
</dbReference>
<dbReference type="GO" id="GO:0016491">
    <property type="term" value="F:oxidoreductase activity"/>
    <property type="evidence" value="ECO:0007669"/>
    <property type="project" value="UniProtKB-KW"/>
</dbReference>
<dbReference type="STRING" id="1116229.S3CHW3"/>
<dbReference type="PANTHER" id="PTHR24320">
    <property type="entry name" value="RETINOL DEHYDROGENASE"/>
    <property type="match status" value="1"/>
</dbReference>
<evidence type="ECO:0000256" key="1">
    <source>
        <dbReference type="ARBA" id="ARBA00006484"/>
    </source>
</evidence>
<protein>
    <submittedName>
        <fullName evidence="5">NAD(P)-binding Rossmann-fold containing protein</fullName>
    </submittedName>
</protein>